<keyword evidence="4" id="KW-1185">Reference proteome</keyword>
<evidence type="ECO:0000256" key="1">
    <source>
        <dbReference type="ARBA" id="ARBA00004613"/>
    </source>
</evidence>
<keyword evidence="2" id="KW-0964">Secreted</keyword>
<dbReference type="OrthoDB" id="6022258at2759"/>
<evidence type="ECO:0000256" key="2">
    <source>
        <dbReference type="ARBA" id="ARBA00022525"/>
    </source>
</evidence>
<protein>
    <submittedName>
        <fullName evidence="3">Uncharacterized protein</fullName>
    </submittedName>
</protein>
<dbReference type="PANTHER" id="PTHR22918">
    <property type="entry name" value="SEMINAL PLASMA PROTEIN"/>
    <property type="match status" value="1"/>
</dbReference>
<dbReference type="EMBL" id="KK107432">
    <property type="protein sequence ID" value="EZA50890.1"/>
    <property type="molecule type" value="Genomic_DNA"/>
</dbReference>
<proteinExistence type="predicted"/>
<accession>A0A026W478</accession>
<dbReference type="STRING" id="2015173.A0A026W478"/>
<dbReference type="GO" id="GO:0005576">
    <property type="term" value="C:extracellular region"/>
    <property type="evidence" value="ECO:0007669"/>
    <property type="project" value="UniProtKB-SubCell"/>
</dbReference>
<evidence type="ECO:0000313" key="4">
    <source>
        <dbReference type="Proteomes" id="UP000053097"/>
    </source>
</evidence>
<dbReference type="GO" id="GO:0008201">
    <property type="term" value="F:heparin binding"/>
    <property type="evidence" value="ECO:0007669"/>
    <property type="project" value="TreeGrafter"/>
</dbReference>
<comment type="subcellular location">
    <subcellularLocation>
        <location evidence="1">Secreted</location>
    </subcellularLocation>
</comment>
<dbReference type="OMA" id="SAQLIWP"/>
<name>A0A026W478_OOCBI</name>
<dbReference type="PANTHER" id="PTHR22918:SF6">
    <property type="entry name" value="EG:8D8.1 PROTEIN-RELATED"/>
    <property type="match status" value="1"/>
</dbReference>
<dbReference type="Proteomes" id="UP000053097">
    <property type="component" value="Unassembled WGS sequence"/>
</dbReference>
<dbReference type="InterPro" id="IPR051666">
    <property type="entry name" value="SP_Capacitation_Regulator"/>
</dbReference>
<gene>
    <name evidence="3" type="ORF">X777_10859</name>
</gene>
<organism evidence="3 4">
    <name type="scientific">Ooceraea biroi</name>
    <name type="common">Clonal raider ant</name>
    <name type="synonym">Cerapachys biroi</name>
    <dbReference type="NCBI Taxonomy" id="2015173"/>
    <lineage>
        <taxon>Eukaryota</taxon>
        <taxon>Metazoa</taxon>
        <taxon>Ecdysozoa</taxon>
        <taxon>Arthropoda</taxon>
        <taxon>Hexapoda</taxon>
        <taxon>Insecta</taxon>
        <taxon>Pterygota</taxon>
        <taxon>Neoptera</taxon>
        <taxon>Endopterygota</taxon>
        <taxon>Hymenoptera</taxon>
        <taxon>Apocrita</taxon>
        <taxon>Aculeata</taxon>
        <taxon>Formicoidea</taxon>
        <taxon>Formicidae</taxon>
        <taxon>Dorylinae</taxon>
        <taxon>Ooceraea</taxon>
    </lineage>
</organism>
<evidence type="ECO:0000313" key="3">
    <source>
        <dbReference type="EMBL" id="EZA50890.1"/>
    </source>
</evidence>
<reference evidence="3 4" key="1">
    <citation type="journal article" date="2014" name="Curr. Biol.">
        <title>The genome of the clonal raider ant Cerapachys biroi.</title>
        <authorList>
            <person name="Oxley P.R."/>
            <person name="Ji L."/>
            <person name="Fetter-Pruneda I."/>
            <person name="McKenzie S.K."/>
            <person name="Li C."/>
            <person name="Hu H."/>
            <person name="Zhang G."/>
            <person name="Kronauer D.J."/>
        </authorList>
    </citation>
    <scope>NUCLEOTIDE SEQUENCE [LARGE SCALE GENOMIC DNA]</scope>
</reference>
<dbReference type="GO" id="GO:0009986">
    <property type="term" value="C:cell surface"/>
    <property type="evidence" value="ECO:0007669"/>
    <property type="project" value="TreeGrafter"/>
</dbReference>
<sequence length="1827" mass="208495">MSKTLDEMLADTRSFRRPRDYEDTSLVWQEYEFGTGAGNREEVVVTNISTHDFLNMPNAANQQFLQTKAAYYFIYTENWNLHIYEIHWDDLGMIKFQFVTSIMATGRILQFKVLELSAEEMGNDNGIRNLLAVIVIENHYNKALHWYRIFGNTHLLYLKWHGVRRFQDMEFIQRESQHMILLLDDIVTSDSTKSWIDIYFFKVDPDRHSIDIWFCENLQVPKIVDIQVCPIYGSIILGLHQQYGHIDVYKFEDGPRLCHLEKHDTINNLNPNNLTNFVCFGSGYIEYLAISGRQPRLLHSFENEFQINTDLRLEVAHEISWITALPLDTYRDESLLLMQLTNQTVVALTWQGSRFKPIPLPNQILNNFDLSKVIIIPKIGFLYNDVYVRIETTLKGSAHPIHEKTESMLIYMRYIKINKLFQKQEAIFDETEARLNQSHLIPTTTGSWNLSEVIVSNATFDKDVDYGRVRIGSVDLGVEDITANVTLSLEKLKELEAKLDRVLPSVSDASNITLPPDVELIGDFLVNGTLYAKKVTAAAMNDAAASITLADDIVNSAGDIVIHGRKAFPSIDIDPSNFTVFSLNGVPLEKIMFDASLRDYKDVDFKMLKRLEIHGHLNFSEINNINWQDLMQSIVWKDRRTVILGETTVDEIVAEDKSSVVNLNHLPYPRDYVVEDFINNRFETNVTGAKYFDNLSVKDLVNVSTINDIDISDFIILSRHEVVNEGITFEDLEVDGTFLLDGNITGIDLNRIEGLLNETNNISSNVIFENLNVTGNIVFEDSINTKTWSDFDDILLKSEKSAVITGNKEFLNNVNIKSNITIKFEEINGHAISEFVTLNSDQQFPHLKKISANVTFGNVTLGAMQKLKDYITRENSAASNCLNTIVVLNSSIPPLVDNLYFNTLTHNISRAAFLEKLNQFLENVYCENLSLAELRADEILPSVVNGINYTDLVQRTLTKSTKQTLTGDLIVDNLETEVLDAEMMNEMPLDDLHRILMRTMSFHDNASDVDSPIEIGSLRVLGRISASLINDIYVHDIYEDSMGTVIFRGDVSIEDLTVAGFVNGLNLSQIADDAVRKTDRNVTFAGHKVFENFTCEYLDARFVNDHFVGDILNADQEQTLKGPVTVTGSVTVLREFNTTGRIGNLFLHDFTNRFRSLGNNSYILHGDFYFTENTSIGNLDVNGSIQQSMFEDYLKTTISNNDANITIFGRKLFNNSVTFNRAFIIDGSLNDIDLHRFHESAIYIDKPLSINSHVVFKEDVHVHKDIVVKTKLQSNTIWGVDMKPKKISCLSARMTLDNVTFRESVEVEQVNDLQMDLLITLHTKQFIPVDRLRCTNITTRNLQISRRINTYTLDDIYGNTFMIYGNQNITGNMTIHENVYAQHDFNAHLINNFNPKHIISLISNDTLTGNFIFKSPVVLDKSLRILGSLNGVDPITWHGTAVKRTGETKQIISGKWRVHGNVHFEGDISGNELLNGVNVMEVSAALAKERATINDIIVETYGNLTDVCTSYLEPLMCDAAHQIYKFDKFDYLKVLNFEGDVHDIRKVELDNLDYVLVNYDTCRVKLLLYTETGFEEVDEVSDFGLIDQWIFFNSNNSLYLLTIANHTCSNSLSDIWKLENNKLTHVLEIVNISGFTSSHQDAFVRMIRRDLENASENVQFDILEALVSYENKTLNLISDNKAVAIESLIYEMQGRSHHIYQKDSKNTYTSHAKILQTIKTCRPKSFLVLNFNGLIETLLIIAENNDTIQIYEYRGIEGFVHKDSIKMKIDKLYNFKIRKYTNLDERHCLAVIHENRLTILEAKMHGEKLDLETNTSKFCNPMCKTLK</sequence>